<dbReference type="Pfam" id="PF23130">
    <property type="entry name" value="IcmW"/>
    <property type="match status" value="1"/>
</dbReference>
<dbReference type="EMBL" id="CVVU01000245">
    <property type="protein sequence ID" value="CRP80163.1"/>
    <property type="molecule type" value="Genomic_DNA"/>
</dbReference>
<comment type="caution">
    <text evidence="1">The sequence shown here is derived from an EMBL/GenBank/DDBJ whole genome shotgun (WGS) entry which is preliminary data.</text>
</comment>
<proteinExistence type="predicted"/>
<evidence type="ECO:0000313" key="2">
    <source>
        <dbReference type="Proteomes" id="UP000045039"/>
    </source>
</evidence>
<dbReference type="AlphaFoldDB" id="A0A9P1RBM8"/>
<name>A0A9P1RBM8_PSEAI</name>
<gene>
    <name evidence="1" type="ORF">PAERUG_P19_London_7_VIM_2_05_10_05592</name>
</gene>
<organism evidence="1 2">
    <name type="scientific">Pseudomonas aeruginosa</name>
    <dbReference type="NCBI Taxonomy" id="287"/>
    <lineage>
        <taxon>Bacteria</taxon>
        <taxon>Pseudomonadati</taxon>
        <taxon>Pseudomonadota</taxon>
        <taxon>Gammaproteobacteria</taxon>
        <taxon>Pseudomonadales</taxon>
        <taxon>Pseudomonadaceae</taxon>
        <taxon>Pseudomonas</taxon>
    </lineage>
</organism>
<dbReference type="RefSeq" id="WP_003148986.1">
    <property type="nucleotide sequence ID" value="NZ_CAADLS010000019.1"/>
</dbReference>
<accession>A0A9P1RBM8</accession>
<dbReference type="Proteomes" id="UP000045039">
    <property type="component" value="Unassembled WGS sequence"/>
</dbReference>
<evidence type="ECO:0000313" key="1">
    <source>
        <dbReference type="EMBL" id="CRP80163.1"/>
    </source>
</evidence>
<dbReference type="InterPro" id="IPR057079">
    <property type="entry name" value="IcmW-like"/>
</dbReference>
<dbReference type="GeneID" id="42591629"/>
<protein>
    <submittedName>
        <fullName evidence="1">Uncharacterized protein</fullName>
    </submittedName>
</protein>
<reference evidence="2" key="1">
    <citation type="submission" date="2015-06" db="EMBL/GenBank/DDBJ databases">
        <authorList>
            <person name="Radhakrishnan Rajesh"/>
            <person name="Underwood Anthony"/>
            <person name="Al-Shahib Ali"/>
        </authorList>
    </citation>
    <scope>NUCLEOTIDE SEQUENCE [LARGE SCALE GENOMIC DNA]</scope>
    <source>
        <strain evidence="2">P19_London_7_VIM_2_05_10</strain>
    </source>
</reference>
<sequence>MGQQLKLSPAELRQFWAVRQPQMLSFFEVLEKREHWPCKEIERDLSGLVEEVISLLDEHEADTGAEDPAFQHQLRAMNKILAAFPCTAAAYVMVWTEREFGQLIHYMLTDCYRGSQDSAECNVMWQRAQVMARYLLLKEIVEDIIDGSLGQ</sequence>